<dbReference type="Proteomes" id="UP001165085">
    <property type="component" value="Unassembled WGS sequence"/>
</dbReference>
<gene>
    <name evidence="3" type="ORF">TrST_g7099</name>
</gene>
<feature type="domain" description="DUF7726" evidence="2">
    <location>
        <begin position="36"/>
        <end position="109"/>
    </location>
</feature>
<dbReference type="Pfam" id="PF24852">
    <property type="entry name" value="DUF7726"/>
    <property type="match status" value="1"/>
</dbReference>
<organism evidence="3 4">
    <name type="scientific">Triparma strigata</name>
    <dbReference type="NCBI Taxonomy" id="1606541"/>
    <lineage>
        <taxon>Eukaryota</taxon>
        <taxon>Sar</taxon>
        <taxon>Stramenopiles</taxon>
        <taxon>Ochrophyta</taxon>
        <taxon>Bolidophyceae</taxon>
        <taxon>Parmales</taxon>
        <taxon>Triparmaceae</taxon>
        <taxon>Triparma</taxon>
    </lineage>
</organism>
<evidence type="ECO:0000256" key="1">
    <source>
        <dbReference type="SAM" id="MobiDB-lite"/>
    </source>
</evidence>
<keyword evidence="4" id="KW-1185">Reference proteome</keyword>
<name>A0A9W7AL81_9STRA</name>
<feature type="compositionally biased region" description="Pro residues" evidence="1">
    <location>
        <begin position="235"/>
        <end position="247"/>
    </location>
</feature>
<evidence type="ECO:0000313" key="3">
    <source>
        <dbReference type="EMBL" id="GMH74322.1"/>
    </source>
</evidence>
<dbReference type="AlphaFoldDB" id="A0A9W7AL81"/>
<dbReference type="PANTHER" id="PTHR42339:SF1">
    <property type="entry name" value="HISTONE H1"/>
    <property type="match status" value="1"/>
</dbReference>
<dbReference type="InterPro" id="IPR056143">
    <property type="entry name" value="DUF7726"/>
</dbReference>
<accession>A0A9W7AL81</accession>
<feature type="region of interest" description="Disordered" evidence="1">
    <location>
        <begin position="235"/>
        <end position="295"/>
    </location>
</feature>
<evidence type="ECO:0000313" key="4">
    <source>
        <dbReference type="Proteomes" id="UP001165085"/>
    </source>
</evidence>
<sequence length="295" mass="31870">MTKESEGEAKAKNSKKSRNDLLLGKVCSIELVDSRVFDTCDEVRVKALNFVALHKCSRASFLRALCQSNPVKPNSWKAFVGFRGEFAGANNRSYYLAYFFLEKLRVLQGEPKSVSRIASEKKFPNGRPFTHSREEEPSNGMFAQQFMGMTTGGYNVPVPVMPMPAPPIPQMPPIPTSSYSSYPSSIPIPVPQVPPVPQPMMYVPQMQMLTPAEYTQAYNQGAQMAQVSYTTPAPAIPMPPAPAPASTPAPTSNPEDPVEPPAPGAPPTNSTPSQALQGAAATLLSAPEESNVSEL</sequence>
<comment type="caution">
    <text evidence="3">The sequence shown here is derived from an EMBL/GenBank/DDBJ whole genome shotgun (WGS) entry which is preliminary data.</text>
</comment>
<reference evidence="4" key="1">
    <citation type="journal article" date="2023" name="Commun. Biol.">
        <title>Genome analysis of Parmales, the sister group of diatoms, reveals the evolutionary specialization of diatoms from phago-mixotrophs to photoautotrophs.</title>
        <authorList>
            <person name="Ban H."/>
            <person name="Sato S."/>
            <person name="Yoshikawa S."/>
            <person name="Yamada K."/>
            <person name="Nakamura Y."/>
            <person name="Ichinomiya M."/>
            <person name="Sato N."/>
            <person name="Blanc-Mathieu R."/>
            <person name="Endo H."/>
            <person name="Kuwata A."/>
            <person name="Ogata H."/>
        </authorList>
    </citation>
    <scope>NUCLEOTIDE SEQUENCE [LARGE SCALE GENOMIC DNA]</scope>
    <source>
        <strain evidence="4">NIES 3701</strain>
    </source>
</reference>
<dbReference type="EMBL" id="BRXY01000178">
    <property type="protein sequence ID" value="GMH74322.1"/>
    <property type="molecule type" value="Genomic_DNA"/>
</dbReference>
<proteinExistence type="predicted"/>
<evidence type="ECO:0000259" key="2">
    <source>
        <dbReference type="Pfam" id="PF24852"/>
    </source>
</evidence>
<dbReference type="OrthoDB" id="2592504at2759"/>
<dbReference type="PANTHER" id="PTHR42339">
    <property type="entry name" value="HISTONE H1"/>
    <property type="match status" value="1"/>
</dbReference>
<protein>
    <recommendedName>
        <fullName evidence="2">DUF7726 domain-containing protein</fullName>
    </recommendedName>
</protein>